<evidence type="ECO:0000313" key="3">
    <source>
        <dbReference type="Proteomes" id="UP001564657"/>
    </source>
</evidence>
<feature type="transmembrane region" description="Helical" evidence="1">
    <location>
        <begin position="7"/>
        <end position="24"/>
    </location>
</feature>
<keyword evidence="1" id="KW-0812">Transmembrane</keyword>
<proteinExistence type="predicted"/>
<keyword evidence="3" id="KW-1185">Reference proteome</keyword>
<dbReference type="Proteomes" id="UP001564657">
    <property type="component" value="Unassembled WGS sequence"/>
</dbReference>
<sequence length="119" mass="13829">MDGINNLRLGIFVIGFIVLIEMYILRKPFIFNFIVLIMISLLFYLAYLQTNMKTKIMYSAALAEVNQASIKRLNGKWKDFEDVGKDFIDKNHNYSYDLDIFGKGSLFQLINTAHTYTGR</sequence>
<protein>
    <submittedName>
        <fullName evidence="2">Uncharacterized protein</fullName>
    </submittedName>
</protein>
<dbReference type="RefSeq" id="WP_369705166.1">
    <property type="nucleotide sequence ID" value="NZ_JBGEWD010000015.1"/>
</dbReference>
<name>A0ABV4BU69_9CLOT</name>
<accession>A0ABV4BU69</accession>
<gene>
    <name evidence="2" type="ORF">AB8U03_13935</name>
</gene>
<keyword evidence="1" id="KW-0472">Membrane</keyword>
<reference evidence="2 3" key="1">
    <citation type="submission" date="2024-08" db="EMBL/GenBank/DDBJ databases">
        <title>Clostridium lapicellarii sp. nov., and Clostridium renhuaiense sp. nov., two species isolated from the mud in a fermentation cellar used for producing sauce-flavour Chinese liquors.</title>
        <authorList>
            <person name="Yang F."/>
            <person name="Wang H."/>
            <person name="Chen L.Q."/>
            <person name="Zhou N."/>
            <person name="Lu J.J."/>
            <person name="Pu X.X."/>
            <person name="Wan B."/>
            <person name="Wang L."/>
            <person name="Liu S.J."/>
        </authorList>
    </citation>
    <scope>NUCLEOTIDE SEQUENCE [LARGE SCALE GENOMIC DNA]</scope>
    <source>
        <strain evidence="2 3">MT-5</strain>
    </source>
</reference>
<dbReference type="EMBL" id="JBGEWD010000015">
    <property type="protein sequence ID" value="MEY8001276.1"/>
    <property type="molecule type" value="Genomic_DNA"/>
</dbReference>
<feature type="transmembrane region" description="Helical" evidence="1">
    <location>
        <begin position="30"/>
        <end position="48"/>
    </location>
</feature>
<evidence type="ECO:0000313" key="2">
    <source>
        <dbReference type="EMBL" id="MEY8001276.1"/>
    </source>
</evidence>
<comment type="caution">
    <text evidence="2">The sequence shown here is derived from an EMBL/GenBank/DDBJ whole genome shotgun (WGS) entry which is preliminary data.</text>
</comment>
<keyword evidence="1" id="KW-1133">Transmembrane helix</keyword>
<organism evidence="2 3">
    <name type="scientific">Clostridium moutaii</name>
    <dbReference type="NCBI Taxonomy" id="3240932"/>
    <lineage>
        <taxon>Bacteria</taxon>
        <taxon>Bacillati</taxon>
        <taxon>Bacillota</taxon>
        <taxon>Clostridia</taxon>
        <taxon>Eubacteriales</taxon>
        <taxon>Clostridiaceae</taxon>
        <taxon>Clostridium</taxon>
    </lineage>
</organism>
<evidence type="ECO:0000256" key="1">
    <source>
        <dbReference type="SAM" id="Phobius"/>
    </source>
</evidence>